<organism evidence="3 4">
    <name type="scientific">Entomortierella chlamydospora</name>
    <dbReference type="NCBI Taxonomy" id="101097"/>
    <lineage>
        <taxon>Eukaryota</taxon>
        <taxon>Fungi</taxon>
        <taxon>Fungi incertae sedis</taxon>
        <taxon>Mucoromycota</taxon>
        <taxon>Mortierellomycotina</taxon>
        <taxon>Mortierellomycetes</taxon>
        <taxon>Mortierellales</taxon>
        <taxon>Mortierellaceae</taxon>
        <taxon>Entomortierella</taxon>
    </lineage>
</organism>
<sequence length="600" mass="65710">MEAIQSTLDALESNVTESQQKIGVLESELGLLRRQSVVMSASRNNSIRIKNFSVPRSQAEETIRSALEKSLKDALLAKGMAQQELENERQRWQEDQNHRISALEESLVAVEDLDKPGTNESSSQNEAIKDLRRQLREAIDEIDVLSQQHQSSLKSMRQLFDLVPDQRRKSQMELFTAHQQQLQQKIASIPSDSNGSVLSAARKLSSSGSSSSLSSSSSSGPVGFSMEALIARVKELVTRFQQMEQDNEELRQHIGKPTIRSRHASDENLAAQSQSEDNSKPQKSSDEQSTWILKSDLEKLQANAGMIQLLKKELDLLKQHTDVLMDENARLADLAAANATSSPAPDRSSAFGGIVQKPTRDETLDELQEIICVKDKMLRERDQIVQEQEKALHQAQEEIERIKGITGVDGAPRSVSPPLSSFDILAMENLRIKSFKLEEEVGEMRMIIAALESISGGPGTGSQLLKSPAVSSDAQSPQQTPSPSSDLGAVGSLSFGAPTPRQSSEESSGVSSPVSSSIDLFNGGSINALSPGGGPGGSSNNAMIAGATAALRKEFRRAMAESRDEKDKAVRKEVEERRRVEREVRQLRRELQAIQTSAKP</sequence>
<feature type="coiled-coil region" evidence="1">
    <location>
        <begin position="1"/>
        <end position="28"/>
    </location>
</feature>
<accession>A0A9P6SWX9</accession>
<proteinExistence type="predicted"/>
<dbReference type="EMBL" id="JAAAID010001687">
    <property type="protein sequence ID" value="KAG0009113.1"/>
    <property type="molecule type" value="Genomic_DNA"/>
</dbReference>
<keyword evidence="4" id="KW-1185">Reference proteome</keyword>
<feature type="region of interest" description="Disordered" evidence="2">
    <location>
        <begin position="247"/>
        <end position="288"/>
    </location>
</feature>
<feature type="region of interest" description="Disordered" evidence="2">
    <location>
        <begin position="458"/>
        <end position="516"/>
    </location>
</feature>
<comment type="caution">
    <text evidence="3">The sequence shown here is derived from an EMBL/GenBank/DDBJ whole genome shotgun (WGS) entry which is preliminary data.</text>
</comment>
<feature type="compositionally biased region" description="Low complexity" evidence="2">
    <location>
        <begin position="471"/>
        <end position="485"/>
    </location>
</feature>
<reference evidence="3" key="1">
    <citation type="journal article" date="2020" name="Fungal Divers.">
        <title>Resolving the Mortierellaceae phylogeny through synthesis of multi-gene phylogenetics and phylogenomics.</title>
        <authorList>
            <person name="Vandepol N."/>
            <person name="Liber J."/>
            <person name="Desiro A."/>
            <person name="Na H."/>
            <person name="Kennedy M."/>
            <person name="Barry K."/>
            <person name="Grigoriev I.V."/>
            <person name="Miller A.N."/>
            <person name="O'Donnell K."/>
            <person name="Stajich J.E."/>
            <person name="Bonito G."/>
        </authorList>
    </citation>
    <scope>NUCLEOTIDE SEQUENCE</scope>
    <source>
        <strain evidence="3">NRRL 2769</strain>
    </source>
</reference>
<dbReference type="AlphaFoldDB" id="A0A9P6SWX9"/>
<evidence type="ECO:0000313" key="3">
    <source>
        <dbReference type="EMBL" id="KAG0009113.1"/>
    </source>
</evidence>
<gene>
    <name evidence="3" type="ORF">BGZ80_002728</name>
</gene>
<evidence type="ECO:0008006" key="5">
    <source>
        <dbReference type="Google" id="ProtNLM"/>
    </source>
</evidence>
<evidence type="ECO:0000256" key="1">
    <source>
        <dbReference type="SAM" id="Coils"/>
    </source>
</evidence>
<evidence type="ECO:0000313" key="4">
    <source>
        <dbReference type="Proteomes" id="UP000703661"/>
    </source>
</evidence>
<feature type="compositionally biased region" description="Basic and acidic residues" evidence="2">
    <location>
        <begin position="277"/>
        <end position="286"/>
    </location>
</feature>
<feature type="coiled-coil region" evidence="1">
    <location>
        <begin position="552"/>
        <end position="597"/>
    </location>
</feature>
<dbReference type="Proteomes" id="UP000703661">
    <property type="component" value="Unassembled WGS sequence"/>
</dbReference>
<keyword evidence="1" id="KW-0175">Coiled coil</keyword>
<feature type="coiled-coil region" evidence="1">
    <location>
        <begin position="121"/>
        <end position="148"/>
    </location>
</feature>
<name>A0A9P6SWX9_9FUNG</name>
<evidence type="ECO:0000256" key="2">
    <source>
        <dbReference type="SAM" id="MobiDB-lite"/>
    </source>
</evidence>
<protein>
    <recommendedName>
        <fullName evidence="5">Involucrin repeat protein</fullName>
    </recommendedName>
</protein>
<feature type="coiled-coil region" evidence="1">
    <location>
        <begin position="378"/>
        <end position="405"/>
    </location>
</feature>
<feature type="compositionally biased region" description="Low complexity" evidence="2">
    <location>
        <begin position="505"/>
        <end position="516"/>
    </location>
</feature>